<proteinExistence type="inferred from homology"/>
<dbReference type="SUPFAM" id="SSF52096">
    <property type="entry name" value="ClpP/crotonase"/>
    <property type="match status" value="1"/>
</dbReference>
<evidence type="ECO:0000256" key="1">
    <source>
        <dbReference type="ARBA" id="ARBA00007039"/>
    </source>
</evidence>
<dbReference type="Pfam" id="PF00574">
    <property type="entry name" value="CLP_protease"/>
    <property type="match status" value="1"/>
</dbReference>
<dbReference type="GO" id="GO:0006508">
    <property type="term" value="P:proteolysis"/>
    <property type="evidence" value="ECO:0007669"/>
    <property type="project" value="UniProtKB-KW"/>
</dbReference>
<dbReference type="NCBIfam" id="NF045542">
    <property type="entry name" value="Clp_rel_HeadMat"/>
    <property type="match status" value="1"/>
</dbReference>
<dbReference type="CDD" id="cd07016">
    <property type="entry name" value="S14_ClpP_1"/>
    <property type="match status" value="1"/>
</dbReference>
<dbReference type="Gene3D" id="3.90.226.10">
    <property type="entry name" value="2-enoyl-CoA Hydratase, Chain A, domain 1"/>
    <property type="match status" value="1"/>
</dbReference>
<name>A0ABT6B7Q6_9GAMM</name>
<evidence type="ECO:0000313" key="8">
    <source>
        <dbReference type="EMBL" id="MDF4024126.1"/>
    </source>
</evidence>
<reference evidence="8 9" key="1">
    <citation type="journal article" date="2024" name="Curr. Microbiol.">
        <title>Luteibacter sahnii sp. nov., A Novel Yellow-Colored Xanthomonadin Pigment Producing Probiotic Bacterium from Healthy Rice Seed Microbiome.</title>
        <authorList>
            <person name="Jaiswal G."/>
            <person name="Rana R."/>
            <person name="Nayak P.K."/>
            <person name="Chouhan R."/>
            <person name="Gandhi S.G."/>
            <person name="Patel H.K."/>
            <person name="Patil P.B."/>
        </authorList>
    </citation>
    <scope>NUCLEOTIDE SEQUENCE [LARGE SCALE GENOMIC DNA]</scope>
    <source>
        <strain evidence="8 9">PPL201</strain>
    </source>
</reference>
<comment type="caution">
    <text evidence="8">The sequence shown here is derived from an EMBL/GenBank/DDBJ whole genome shotgun (WGS) entry which is preliminary data.</text>
</comment>
<gene>
    <name evidence="8" type="ORF">P3W24_03965</name>
</gene>
<keyword evidence="4" id="KW-0378">Hydrolase</keyword>
<dbReference type="GO" id="GO:0008233">
    <property type="term" value="F:peptidase activity"/>
    <property type="evidence" value="ECO:0007669"/>
    <property type="project" value="UniProtKB-KW"/>
</dbReference>
<evidence type="ECO:0000256" key="7">
    <source>
        <dbReference type="SAM" id="MobiDB-lite"/>
    </source>
</evidence>
<dbReference type="PANTHER" id="PTHR10381">
    <property type="entry name" value="ATP-DEPENDENT CLP PROTEASE PROTEOLYTIC SUBUNIT"/>
    <property type="match status" value="1"/>
</dbReference>
<organism evidence="8 9">
    <name type="scientific">Luteibacter sahnii</name>
    <dbReference type="NCBI Taxonomy" id="3021977"/>
    <lineage>
        <taxon>Bacteria</taxon>
        <taxon>Pseudomonadati</taxon>
        <taxon>Pseudomonadota</taxon>
        <taxon>Gammaproteobacteria</taxon>
        <taxon>Lysobacterales</taxon>
        <taxon>Rhodanobacteraceae</taxon>
        <taxon>Luteibacter</taxon>
    </lineage>
</organism>
<keyword evidence="3 8" id="KW-0645">Protease</keyword>
<protein>
    <recommendedName>
        <fullName evidence="6">ATP-dependent Clp protease proteolytic subunit</fullName>
    </recommendedName>
</protein>
<dbReference type="InterPro" id="IPR001907">
    <property type="entry name" value="ClpP"/>
</dbReference>
<keyword evidence="5" id="KW-0720">Serine protease</keyword>
<comment type="similarity">
    <text evidence="1 6">Belongs to the peptidase S14 family.</text>
</comment>
<feature type="compositionally biased region" description="Polar residues" evidence="7">
    <location>
        <begin position="268"/>
        <end position="282"/>
    </location>
</feature>
<accession>A0ABT6B7Q6</accession>
<keyword evidence="2" id="KW-0963">Cytoplasm</keyword>
<dbReference type="PRINTS" id="PR00127">
    <property type="entry name" value="CLPPROTEASEP"/>
</dbReference>
<sequence length="307" mass="32232">MKNRHLPAAPEGAVRSGVRSELSPLALERWNARVFAASDDANTISIFDPIGYDPWTGDGVTAKRISAALRSLNGADVTVSVNSPGGDMFEGLAIYNLFREYEGQVTMKVLGVAASAASVITMAGDEVQIARSAFLMIHNAWVVAVGNRNDLRDMADTLEPFDRAMADIYAARTGQDIKAIQKLLDDETWVGGSDAVAQGFADDLLASDAAKSGDKTKASARMALHRIDAALISAGLSRAERRSLINEFKSGMPSAAGSDDTPGAVVSGTPSATDQPGHSPTQQASFEAALFSLVVAPSSIHTGETHA</sequence>
<feature type="region of interest" description="Disordered" evidence="7">
    <location>
        <begin position="250"/>
        <end position="282"/>
    </location>
</feature>
<dbReference type="PANTHER" id="PTHR10381:SF70">
    <property type="entry name" value="ATP-DEPENDENT CLP PROTEASE PROTEOLYTIC SUBUNIT"/>
    <property type="match status" value="1"/>
</dbReference>
<dbReference type="EMBL" id="JARJJS010000001">
    <property type="protein sequence ID" value="MDF4024126.1"/>
    <property type="molecule type" value="Genomic_DNA"/>
</dbReference>
<dbReference type="InterPro" id="IPR023562">
    <property type="entry name" value="ClpP/TepA"/>
</dbReference>
<dbReference type="Proteomes" id="UP001528850">
    <property type="component" value="Unassembled WGS sequence"/>
</dbReference>
<evidence type="ECO:0000256" key="4">
    <source>
        <dbReference type="ARBA" id="ARBA00022801"/>
    </source>
</evidence>
<evidence type="ECO:0000256" key="5">
    <source>
        <dbReference type="ARBA" id="ARBA00022825"/>
    </source>
</evidence>
<evidence type="ECO:0000256" key="6">
    <source>
        <dbReference type="RuleBase" id="RU003567"/>
    </source>
</evidence>
<keyword evidence="9" id="KW-1185">Reference proteome</keyword>
<evidence type="ECO:0000256" key="2">
    <source>
        <dbReference type="ARBA" id="ARBA00022490"/>
    </source>
</evidence>
<evidence type="ECO:0000256" key="3">
    <source>
        <dbReference type="ARBA" id="ARBA00022670"/>
    </source>
</evidence>
<evidence type="ECO:0000313" key="9">
    <source>
        <dbReference type="Proteomes" id="UP001528850"/>
    </source>
</evidence>
<dbReference type="InterPro" id="IPR029045">
    <property type="entry name" value="ClpP/crotonase-like_dom_sf"/>
</dbReference>